<organism evidence="1 2">
    <name type="scientific">Senna tora</name>
    <dbReference type="NCBI Taxonomy" id="362788"/>
    <lineage>
        <taxon>Eukaryota</taxon>
        <taxon>Viridiplantae</taxon>
        <taxon>Streptophyta</taxon>
        <taxon>Embryophyta</taxon>
        <taxon>Tracheophyta</taxon>
        <taxon>Spermatophyta</taxon>
        <taxon>Magnoliopsida</taxon>
        <taxon>eudicotyledons</taxon>
        <taxon>Gunneridae</taxon>
        <taxon>Pentapetalae</taxon>
        <taxon>rosids</taxon>
        <taxon>fabids</taxon>
        <taxon>Fabales</taxon>
        <taxon>Fabaceae</taxon>
        <taxon>Caesalpinioideae</taxon>
        <taxon>Cassia clade</taxon>
        <taxon>Senna</taxon>
    </lineage>
</organism>
<dbReference type="AlphaFoldDB" id="A0A834TGI2"/>
<protein>
    <submittedName>
        <fullName evidence="1">Uncharacterized protein</fullName>
    </submittedName>
</protein>
<proteinExistence type="predicted"/>
<reference evidence="1" key="1">
    <citation type="submission" date="2020-09" db="EMBL/GenBank/DDBJ databases">
        <title>Genome-Enabled Discovery of Anthraquinone Biosynthesis in Senna tora.</title>
        <authorList>
            <person name="Kang S.-H."/>
            <person name="Pandey R.P."/>
            <person name="Lee C.-M."/>
            <person name="Sim J.-S."/>
            <person name="Jeong J.-T."/>
            <person name="Choi B.-S."/>
            <person name="Jung M."/>
            <person name="Ginzburg D."/>
            <person name="Zhao K."/>
            <person name="Won S.Y."/>
            <person name="Oh T.-J."/>
            <person name="Yu Y."/>
            <person name="Kim N.-H."/>
            <person name="Lee O.R."/>
            <person name="Lee T.-H."/>
            <person name="Bashyal P."/>
            <person name="Kim T.-S."/>
            <person name="Lee W.-H."/>
            <person name="Kawkins C."/>
            <person name="Kim C.-K."/>
            <person name="Kim J.S."/>
            <person name="Ahn B.O."/>
            <person name="Rhee S.Y."/>
            <person name="Sohng J.K."/>
        </authorList>
    </citation>
    <scope>NUCLEOTIDE SEQUENCE</scope>
    <source>
        <tissue evidence="1">Leaf</tissue>
    </source>
</reference>
<dbReference type="EMBL" id="JAAIUW010000008">
    <property type="protein sequence ID" value="KAF7821648.1"/>
    <property type="molecule type" value="Genomic_DNA"/>
</dbReference>
<name>A0A834TGI2_9FABA</name>
<sequence>MAIHVVFHRRISRAQVGLL</sequence>
<accession>A0A834TGI2</accession>
<evidence type="ECO:0000313" key="2">
    <source>
        <dbReference type="Proteomes" id="UP000634136"/>
    </source>
</evidence>
<dbReference type="Proteomes" id="UP000634136">
    <property type="component" value="Unassembled WGS sequence"/>
</dbReference>
<comment type="caution">
    <text evidence="1">The sequence shown here is derived from an EMBL/GenBank/DDBJ whole genome shotgun (WGS) entry which is preliminary data.</text>
</comment>
<gene>
    <name evidence="1" type="ORF">G2W53_027103</name>
</gene>
<keyword evidence="2" id="KW-1185">Reference proteome</keyword>
<evidence type="ECO:0000313" key="1">
    <source>
        <dbReference type="EMBL" id="KAF7821648.1"/>
    </source>
</evidence>